<dbReference type="InterPro" id="IPR001245">
    <property type="entry name" value="Ser-Thr/Tyr_kinase_cat_dom"/>
</dbReference>
<evidence type="ECO:0000313" key="7">
    <source>
        <dbReference type="Proteomes" id="UP001141253"/>
    </source>
</evidence>
<dbReference type="InterPro" id="IPR052059">
    <property type="entry name" value="CR_Ser/Thr_kinase"/>
</dbReference>
<keyword evidence="4" id="KW-0067">ATP-binding</keyword>
<keyword evidence="2" id="KW-0547">Nucleotide-binding</keyword>
<dbReference type="Pfam" id="PF07714">
    <property type="entry name" value="PK_Tyr_Ser-Thr"/>
    <property type="match status" value="1"/>
</dbReference>
<organism evidence="6 7">
    <name type="scientific">Salix suchowensis</name>
    <dbReference type="NCBI Taxonomy" id="1278906"/>
    <lineage>
        <taxon>Eukaryota</taxon>
        <taxon>Viridiplantae</taxon>
        <taxon>Streptophyta</taxon>
        <taxon>Embryophyta</taxon>
        <taxon>Tracheophyta</taxon>
        <taxon>Spermatophyta</taxon>
        <taxon>Magnoliopsida</taxon>
        <taxon>eudicotyledons</taxon>
        <taxon>Gunneridae</taxon>
        <taxon>Pentapetalae</taxon>
        <taxon>rosids</taxon>
        <taxon>fabids</taxon>
        <taxon>Malpighiales</taxon>
        <taxon>Salicaceae</taxon>
        <taxon>Saliceae</taxon>
        <taxon>Salix</taxon>
    </lineage>
</organism>
<evidence type="ECO:0000256" key="4">
    <source>
        <dbReference type="ARBA" id="ARBA00022840"/>
    </source>
</evidence>
<dbReference type="Proteomes" id="UP001141253">
    <property type="component" value="Chromosome 3"/>
</dbReference>
<sequence length="103" mass="11353">MGYLAPEYVTTGLFTEKCDIYAFGVIILQILSGKQMLYSNSMRLAAECCMYDEYVDTSLHGNFSKSEAAKLAKIALACTDELPELRPAMKEVIQELNLSNAGS</sequence>
<dbReference type="EMBL" id="JAPFFI010000007">
    <property type="protein sequence ID" value="KAJ6388815.1"/>
    <property type="molecule type" value="Genomic_DNA"/>
</dbReference>
<evidence type="ECO:0000256" key="1">
    <source>
        <dbReference type="ARBA" id="ARBA00022679"/>
    </source>
</evidence>
<dbReference type="InterPro" id="IPR000719">
    <property type="entry name" value="Prot_kinase_dom"/>
</dbReference>
<feature type="domain" description="Protein kinase" evidence="5">
    <location>
        <begin position="1"/>
        <end position="98"/>
    </location>
</feature>
<protein>
    <recommendedName>
        <fullName evidence="5">Protein kinase domain-containing protein</fullName>
    </recommendedName>
</protein>
<keyword evidence="7" id="KW-1185">Reference proteome</keyword>
<evidence type="ECO:0000313" key="6">
    <source>
        <dbReference type="EMBL" id="KAJ6388815.1"/>
    </source>
</evidence>
<reference evidence="6" key="2">
    <citation type="journal article" date="2023" name="Int. J. Mol. Sci.">
        <title>De Novo Assembly and Annotation of 11 Diverse Shrub Willow (Salix) Genomes Reveals Novel Gene Organization in Sex-Linked Regions.</title>
        <authorList>
            <person name="Hyden B."/>
            <person name="Feng K."/>
            <person name="Yates T.B."/>
            <person name="Jawdy S."/>
            <person name="Cereghino C."/>
            <person name="Smart L.B."/>
            <person name="Muchero W."/>
        </authorList>
    </citation>
    <scope>NUCLEOTIDE SEQUENCE</scope>
    <source>
        <tissue evidence="6">Shoot tip</tissue>
    </source>
</reference>
<dbReference type="SUPFAM" id="SSF56112">
    <property type="entry name" value="Protein kinase-like (PK-like)"/>
    <property type="match status" value="1"/>
</dbReference>
<name>A0ABQ9BRC8_9ROSI</name>
<dbReference type="Gene3D" id="1.10.510.10">
    <property type="entry name" value="Transferase(Phosphotransferase) domain 1"/>
    <property type="match status" value="1"/>
</dbReference>
<dbReference type="PROSITE" id="PS50011">
    <property type="entry name" value="PROTEIN_KINASE_DOM"/>
    <property type="match status" value="1"/>
</dbReference>
<gene>
    <name evidence="6" type="ORF">OIU77_027215</name>
</gene>
<dbReference type="InterPro" id="IPR011009">
    <property type="entry name" value="Kinase-like_dom_sf"/>
</dbReference>
<evidence type="ECO:0000256" key="3">
    <source>
        <dbReference type="ARBA" id="ARBA00022777"/>
    </source>
</evidence>
<keyword evidence="3" id="KW-0418">Kinase</keyword>
<dbReference type="PANTHER" id="PTHR47973">
    <property type="entry name" value="CYSTEINE-RICH RECEPTOR-LIKE PROTEIN KINASE 3"/>
    <property type="match status" value="1"/>
</dbReference>
<evidence type="ECO:0000256" key="2">
    <source>
        <dbReference type="ARBA" id="ARBA00022741"/>
    </source>
</evidence>
<evidence type="ECO:0000259" key="5">
    <source>
        <dbReference type="PROSITE" id="PS50011"/>
    </source>
</evidence>
<proteinExistence type="predicted"/>
<comment type="caution">
    <text evidence="6">The sequence shown here is derived from an EMBL/GenBank/DDBJ whole genome shotgun (WGS) entry which is preliminary data.</text>
</comment>
<reference evidence="6" key="1">
    <citation type="submission" date="2022-10" db="EMBL/GenBank/DDBJ databases">
        <authorList>
            <person name="Hyden B.L."/>
            <person name="Feng K."/>
            <person name="Yates T."/>
            <person name="Jawdy S."/>
            <person name="Smart L.B."/>
            <person name="Muchero W."/>
        </authorList>
    </citation>
    <scope>NUCLEOTIDE SEQUENCE</scope>
    <source>
        <tissue evidence="6">Shoot tip</tissue>
    </source>
</reference>
<keyword evidence="1" id="KW-0808">Transferase</keyword>
<accession>A0ABQ9BRC8</accession>